<accession>A0A0V7ZL87</accession>
<dbReference type="EMBL" id="LMTZ01000110">
    <property type="protein sequence ID" value="KST65249.1"/>
    <property type="molecule type" value="Genomic_DNA"/>
</dbReference>
<proteinExistence type="predicted"/>
<dbReference type="RefSeq" id="WP_058184050.1">
    <property type="nucleotide sequence ID" value="NZ_LMTZ01000110.1"/>
</dbReference>
<gene>
    <name evidence="1" type="ORF">BC008_20880</name>
</gene>
<name>A0A0V7ZL87_9CYAN</name>
<reference evidence="1 2" key="1">
    <citation type="journal article" date="2015" name="Genome Announc.">
        <title>Draft Genome of the Euendolithic (true boring) Cyanobacterium Mastigocoleus testarum strain BC008.</title>
        <authorList>
            <person name="Guida B.S."/>
            <person name="Garcia-Pichel F."/>
        </authorList>
    </citation>
    <scope>NUCLEOTIDE SEQUENCE [LARGE SCALE GENOMIC DNA]</scope>
    <source>
        <strain evidence="1 2">BC008</strain>
    </source>
</reference>
<evidence type="ECO:0000313" key="2">
    <source>
        <dbReference type="Proteomes" id="UP000053372"/>
    </source>
</evidence>
<organism evidence="1 2">
    <name type="scientific">Mastigocoleus testarum BC008</name>
    <dbReference type="NCBI Taxonomy" id="371196"/>
    <lineage>
        <taxon>Bacteria</taxon>
        <taxon>Bacillati</taxon>
        <taxon>Cyanobacteriota</taxon>
        <taxon>Cyanophyceae</taxon>
        <taxon>Nostocales</taxon>
        <taxon>Hapalosiphonaceae</taxon>
        <taxon>Mastigocoleus</taxon>
    </lineage>
</organism>
<protein>
    <submittedName>
        <fullName evidence="1">Uncharacterized protein</fullName>
    </submittedName>
</protein>
<keyword evidence="2" id="KW-1185">Reference proteome</keyword>
<sequence>MVMHIYNLDRNSFPYELDNLKQEEVKGGFSGDKTTEFHATKIPFTDGFSLSINGEVVASLDFKPFGLNVILSRKNNNQVLTSGNSQVTIDGQKF</sequence>
<comment type="caution">
    <text evidence="1">The sequence shown here is derived from an EMBL/GenBank/DDBJ whole genome shotgun (WGS) entry which is preliminary data.</text>
</comment>
<evidence type="ECO:0000313" key="1">
    <source>
        <dbReference type="EMBL" id="KST65249.1"/>
    </source>
</evidence>
<dbReference type="Proteomes" id="UP000053372">
    <property type="component" value="Unassembled WGS sequence"/>
</dbReference>
<dbReference type="AlphaFoldDB" id="A0A0V7ZL87"/>